<dbReference type="Pfam" id="PF01657">
    <property type="entry name" value="Stress-antifung"/>
    <property type="match status" value="2"/>
</dbReference>
<dbReference type="Gene3D" id="3.30.200.20">
    <property type="entry name" value="Phosphorylase Kinase, domain 1"/>
    <property type="match status" value="1"/>
</dbReference>
<keyword evidence="7 14" id="KW-0547">Nucleotide-binding</keyword>
<evidence type="ECO:0000256" key="10">
    <source>
        <dbReference type="ARBA" id="ARBA00022989"/>
    </source>
</evidence>
<feature type="chain" id="PRO_5009621275" evidence="16">
    <location>
        <begin position="19"/>
        <end position="655"/>
    </location>
</feature>
<keyword evidence="3" id="KW-0808">Transferase</keyword>
<evidence type="ECO:0000256" key="12">
    <source>
        <dbReference type="ARBA" id="ARBA00023170"/>
    </source>
</evidence>
<keyword evidence="5 16" id="KW-0732">Signal</keyword>
<dbReference type="PROSITE" id="PS50011">
    <property type="entry name" value="PROTEIN_KINASE_DOM"/>
    <property type="match status" value="1"/>
</dbReference>
<sequence>MSLLFLWFVLSSTSLVSALPFTNTTLPCINTTLFTPNSTFDTNRRLILTSLPSMVPSQYGFYNGSIGQFPNKVYATGMCLPDTEEAICTRCLTLVSKFLLETCLQEKNAMRWMANVTICMIRYSDTSFVGSLELEPHKEHLSLNGYRANEAEFSRVWNGLTQRMIQEASSSTDATWSSAKYYVADAAALPDSQALYAAMQCTPDLSPAQCNLCLTECLGNYQRCCLGRQGGSVNRLSCGFRAELYPFSGVFRGVTARPLSKPPTKTESNKFSTGTIVAIVVTMVVVIIIIIIFLVLLARRSQRRKSYQEADLDQSGITTLHSLQFDFKTIEAATKKFVQTNKLGQGGFGEVYKGNLVDGTEVAVKRLSKTSEQGVQEFKNEVVLVAKLQHRSLVKLLGFCLERDEKILVYEFVPNKSLDYFLFDPTKQGQLDWTKRYNIIMGITRGILYLHHDSRLTIIHRDLKASNILLDADMDPKIADFGMARIFGIDQSVANTKRIAGTFGYMPPEYVIHGEFSMKTDVYSFGVLVLEIICGKKNRSFSQENNTDENLVTYAWRLWRNKSPLELVDPTIQENYQREEVTRCIHIALLCAQKDPKHRPNMSTIMLMLTSNSFNLPVPQPPGFLLPHNHGFESSESPMRSTSQTLNDVTIVEPR</sequence>
<keyword evidence="12 19" id="KW-0675">Receptor</keyword>
<evidence type="ECO:0000256" key="5">
    <source>
        <dbReference type="ARBA" id="ARBA00022729"/>
    </source>
</evidence>
<feature type="binding site" evidence="14">
    <location>
        <position position="365"/>
    </location>
    <ligand>
        <name>ATP</name>
        <dbReference type="ChEBI" id="CHEBI:30616"/>
    </ligand>
</feature>
<dbReference type="InterPro" id="IPR011009">
    <property type="entry name" value="Kinase-like_dom_sf"/>
</dbReference>
<evidence type="ECO:0000256" key="15">
    <source>
        <dbReference type="SAM" id="Phobius"/>
    </source>
</evidence>
<keyword evidence="11 15" id="KW-0472">Membrane</keyword>
<dbReference type="GO" id="GO:0005524">
    <property type="term" value="F:ATP binding"/>
    <property type="evidence" value="ECO:0007669"/>
    <property type="project" value="UniProtKB-UniRule"/>
</dbReference>
<evidence type="ECO:0000256" key="16">
    <source>
        <dbReference type="SAM" id="SignalP"/>
    </source>
</evidence>
<proteinExistence type="predicted"/>
<evidence type="ECO:0000256" key="4">
    <source>
        <dbReference type="ARBA" id="ARBA00022692"/>
    </source>
</evidence>
<dbReference type="PROSITE" id="PS51473">
    <property type="entry name" value="GNK2"/>
    <property type="match status" value="2"/>
</dbReference>
<evidence type="ECO:0000256" key="7">
    <source>
        <dbReference type="ARBA" id="ARBA00022741"/>
    </source>
</evidence>
<dbReference type="AlphaFoldDB" id="A0A1J3EV91"/>
<dbReference type="SUPFAM" id="SSF56112">
    <property type="entry name" value="Protein kinase-like (PK-like)"/>
    <property type="match status" value="1"/>
</dbReference>
<dbReference type="GO" id="GO:0042742">
    <property type="term" value="P:defense response to bacterium"/>
    <property type="evidence" value="ECO:0007669"/>
    <property type="project" value="TreeGrafter"/>
</dbReference>
<evidence type="ECO:0000259" key="18">
    <source>
        <dbReference type="PROSITE" id="PS51473"/>
    </source>
</evidence>
<dbReference type="EMBL" id="GEVK01018715">
    <property type="protein sequence ID" value="JAU34117.1"/>
    <property type="molecule type" value="Transcribed_RNA"/>
</dbReference>
<name>A0A1J3EV91_NOCCA</name>
<gene>
    <name evidence="19" type="ORF">LC_TR2638_c0_g1_i1_g.9051</name>
</gene>
<dbReference type="Gene3D" id="3.30.430.20">
    <property type="entry name" value="Gnk2 domain, C-X8-C-X2-C motif"/>
    <property type="match status" value="2"/>
</dbReference>
<evidence type="ECO:0000256" key="9">
    <source>
        <dbReference type="ARBA" id="ARBA00022840"/>
    </source>
</evidence>
<evidence type="ECO:0000256" key="3">
    <source>
        <dbReference type="ARBA" id="ARBA00022679"/>
    </source>
</evidence>
<keyword evidence="10 15" id="KW-1133">Transmembrane helix</keyword>
<feature type="domain" description="Gnk2-homologous" evidence="18">
    <location>
        <begin position="134"/>
        <end position="247"/>
    </location>
</feature>
<evidence type="ECO:0000256" key="2">
    <source>
        <dbReference type="ARBA" id="ARBA00022527"/>
    </source>
</evidence>
<dbReference type="InterPro" id="IPR000719">
    <property type="entry name" value="Prot_kinase_dom"/>
</dbReference>
<dbReference type="Pfam" id="PF07714">
    <property type="entry name" value="PK_Tyr_Ser-Thr"/>
    <property type="match status" value="1"/>
</dbReference>
<reference evidence="19" key="1">
    <citation type="submission" date="2016-07" db="EMBL/GenBank/DDBJ databases">
        <title>De novo transcriptome assembly of four accessions of the metal hyperaccumulator plant Noccaea caerulescens.</title>
        <authorList>
            <person name="Blande D."/>
            <person name="Halimaa P."/>
            <person name="Tervahauta A.I."/>
            <person name="Aarts M.G."/>
            <person name="Karenlampi S.O."/>
        </authorList>
    </citation>
    <scope>NUCLEOTIDE SEQUENCE</scope>
</reference>
<evidence type="ECO:0000256" key="6">
    <source>
        <dbReference type="ARBA" id="ARBA00022737"/>
    </source>
</evidence>
<keyword evidence="2" id="KW-0723">Serine/threonine-protein kinase</keyword>
<dbReference type="CDD" id="cd23509">
    <property type="entry name" value="Gnk2-like"/>
    <property type="match status" value="2"/>
</dbReference>
<feature type="domain" description="Gnk2-homologous" evidence="18">
    <location>
        <begin position="22"/>
        <end position="128"/>
    </location>
</feature>
<dbReference type="CDD" id="cd14066">
    <property type="entry name" value="STKc_IRAK"/>
    <property type="match status" value="1"/>
</dbReference>
<dbReference type="InterPro" id="IPR038408">
    <property type="entry name" value="GNK2_sf"/>
</dbReference>
<dbReference type="PANTHER" id="PTHR27002:SF1064">
    <property type="entry name" value="CYSTEINE-RICH RECEPTOR-LIKE PROTEIN KINASE 14-RELATED"/>
    <property type="match status" value="1"/>
</dbReference>
<dbReference type="FunFam" id="3.30.200.20:FF:000727">
    <property type="entry name" value="Cysteine-rich RLK (RECEPTOR-like protein kinase) 23"/>
    <property type="match status" value="1"/>
</dbReference>
<keyword evidence="13" id="KW-0325">Glycoprotein</keyword>
<dbReference type="InterPro" id="IPR001245">
    <property type="entry name" value="Ser-Thr/Tyr_kinase_cat_dom"/>
</dbReference>
<accession>A0A1J3EV91</accession>
<evidence type="ECO:0000256" key="8">
    <source>
        <dbReference type="ARBA" id="ARBA00022777"/>
    </source>
</evidence>
<dbReference type="PANTHER" id="PTHR27002">
    <property type="entry name" value="RECEPTOR-LIKE SERINE/THREONINE-PROTEIN KINASE SD1-8"/>
    <property type="match status" value="1"/>
</dbReference>
<keyword evidence="8 19" id="KW-0418">Kinase</keyword>
<dbReference type="InterPro" id="IPR017441">
    <property type="entry name" value="Protein_kinase_ATP_BS"/>
</dbReference>
<dbReference type="GO" id="GO:0005886">
    <property type="term" value="C:plasma membrane"/>
    <property type="evidence" value="ECO:0007669"/>
    <property type="project" value="TreeGrafter"/>
</dbReference>
<evidence type="ECO:0000259" key="17">
    <source>
        <dbReference type="PROSITE" id="PS50011"/>
    </source>
</evidence>
<keyword evidence="4 15" id="KW-0812">Transmembrane</keyword>
<feature type="domain" description="Protein kinase" evidence="17">
    <location>
        <begin position="337"/>
        <end position="615"/>
    </location>
</feature>
<dbReference type="InterPro" id="IPR008271">
    <property type="entry name" value="Ser/Thr_kinase_AS"/>
</dbReference>
<dbReference type="Gene3D" id="1.10.510.10">
    <property type="entry name" value="Transferase(Phosphotransferase) domain 1"/>
    <property type="match status" value="1"/>
</dbReference>
<protein>
    <submittedName>
        <fullName evidence="19">Putative cysteine-rich receptor-like protein kinase 12</fullName>
    </submittedName>
</protein>
<feature type="signal peptide" evidence="16">
    <location>
        <begin position="1"/>
        <end position="18"/>
    </location>
</feature>
<keyword evidence="9 14" id="KW-0067">ATP-binding</keyword>
<comment type="subcellular location">
    <subcellularLocation>
        <location evidence="1">Membrane</location>
        <topology evidence="1">Single-pass membrane protein</topology>
    </subcellularLocation>
</comment>
<dbReference type="SMART" id="SM00220">
    <property type="entry name" value="S_TKc"/>
    <property type="match status" value="1"/>
</dbReference>
<dbReference type="FunFam" id="3.30.430.20:FF:000007">
    <property type="entry name" value="Cysteine-rich receptor-like protein kinase 11"/>
    <property type="match status" value="1"/>
</dbReference>
<dbReference type="PROSITE" id="PS00107">
    <property type="entry name" value="PROTEIN_KINASE_ATP"/>
    <property type="match status" value="1"/>
</dbReference>
<evidence type="ECO:0000256" key="13">
    <source>
        <dbReference type="ARBA" id="ARBA00023180"/>
    </source>
</evidence>
<organism evidence="19">
    <name type="scientific">Noccaea caerulescens</name>
    <name type="common">Alpine penny-cress</name>
    <name type="synonym">Thlaspi caerulescens</name>
    <dbReference type="NCBI Taxonomy" id="107243"/>
    <lineage>
        <taxon>Eukaryota</taxon>
        <taxon>Viridiplantae</taxon>
        <taxon>Streptophyta</taxon>
        <taxon>Embryophyta</taxon>
        <taxon>Tracheophyta</taxon>
        <taxon>Spermatophyta</taxon>
        <taxon>Magnoliopsida</taxon>
        <taxon>eudicotyledons</taxon>
        <taxon>Gunneridae</taxon>
        <taxon>Pentapetalae</taxon>
        <taxon>rosids</taxon>
        <taxon>malvids</taxon>
        <taxon>Brassicales</taxon>
        <taxon>Brassicaceae</taxon>
        <taxon>Coluteocarpeae</taxon>
        <taxon>Noccaea</taxon>
    </lineage>
</organism>
<dbReference type="FunFam" id="1.10.510.10:FF:000129">
    <property type="entry name" value="cysteine-rich receptor-like protein kinase 10"/>
    <property type="match status" value="1"/>
</dbReference>
<evidence type="ECO:0000256" key="14">
    <source>
        <dbReference type="PROSITE-ProRule" id="PRU10141"/>
    </source>
</evidence>
<evidence type="ECO:0000256" key="1">
    <source>
        <dbReference type="ARBA" id="ARBA00004167"/>
    </source>
</evidence>
<dbReference type="PROSITE" id="PS00108">
    <property type="entry name" value="PROTEIN_KINASE_ST"/>
    <property type="match status" value="1"/>
</dbReference>
<dbReference type="InterPro" id="IPR002902">
    <property type="entry name" value="GNK2"/>
</dbReference>
<keyword evidence="6" id="KW-0677">Repeat</keyword>
<feature type="transmembrane region" description="Helical" evidence="15">
    <location>
        <begin position="276"/>
        <end position="298"/>
    </location>
</feature>
<evidence type="ECO:0000313" key="19">
    <source>
        <dbReference type="EMBL" id="JAU34117.1"/>
    </source>
</evidence>
<dbReference type="GO" id="GO:0004674">
    <property type="term" value="F:protein serine/threonine kinase activity"/>
    <property type="evidence" value="ECO:0007669"/>
    <property type="project" value="UniProtKB-KW"/>
</dbReference>
<evidence type="ECO:0000256" key="11">
    <source>
        <dbReference type="ARBA" id="ARBA00023136"/>
    </source>
</evidence>